<feature type="compositionally biased region" description="Low complexity" evidence="1">
    <location>
        <begin position="504"/>
        <end position="520"/>
    </location>
</feature>
<feature type="region of interest" description="Disordered" evidence="1">
    <location>
        <begin position="494"/>
        <end position="552"/>
    </location>
</feature>
<sequence length="552" mass="59201">MLALQAAVGNAAVVQMLRRAERVEDIEGIGSTEVAEATEARETHRHGPGCGHGEAGAPSVQRSSVAGVLRSAGRPLDGRTRNEMERRLGADFSDVRVHTDSAARTSAAELGARAYTSGSHVVIGEGGGDKHTLAHELTHVVQQRSGPVSGTDTGQGFSVSDPGDRFEKAAEANARRVMSGPVPDVQRHAEAGPPVAAGADVVQRASSTQLEDAVVSHYHPGKRGARLAQNLTVKRPRRVTGKIKPTGTSDRKQAPEPVAVTSLVTSYRNAMGSKGAPDKKQIWKDLFGGAGYDRGHVMGLEVGGSDVDVNIVPQWSLNQGTGMWRQMERKMVAAKSGDLQFDVHYGTAQGNHRRVMIPERIDITLNNVHYDTWNNEPDVNDLIRSGQDPSDLAHFYMRTKERLNGTTTLTEAEMDEFALVALAGDKGTALWHEEYEQNRANGTTPAASTADTHAQGMTRSDIPKDRRTKLIESYIKAGWVTKGGSGAAATYTLKDAPEPDFSDVESSSESGSDVEMSDGSQSPGQEFATIDFGSQDDSSQDLDYDDRMSTGS</sequence>
<dbReference type="EMBL" id="LMWN01000006">
    <property type="protein sequence ID" value="KUN09290.1"/>
    <property type="molecule type" value="Genomic_DNA"/>
</dbReference>
<dbReference type="Pfam" id="PF13699">
    <property type="entry name" value="eCIS_core"/>
    <property type="match status" value="1"/>
</dbReference>
<gene>
    <name evidence="3" type="ORF">AQI95_05525</name>
</gene>
<feature type="compositionally biased region" description="Polar residues" evidence="1">
    <location>
        <begin position="142"/>
        <end position="158"/>
    </location>
</feature>
<evidence type="ECO:0000313" key="4">
    <source>
        <dbReference type="Proteomes" id="UP000053127"/>
    </source>
</evidence>
<accession>A0A101PD55</accession>
<feature type="domain" description="eCIS core" evidence="2">
    <location>
        <begin position="75"/>
        <end position="146"/>
    </location>
</feature>
<evidence type="ECO:0000259" key="2">
    <source>
        <dbReference type="Pfam" id="PF13699"/>
    </source>
</evidence>
<evidence type="ECO:0000256" key="1">
    <source>
        <dbReference type="SAM" id="MobiDB-lite"/>
    </source>
</evidence>
<name>A0A101PD55_9ACTN</name>
<dbReference type="Proteomes" id="UP000053127">
    <property type="component" value="Unassembled WGS sequence"/>
</dbReference>
<keyword evidence="4" id="KW-1185">Reference proteome</keyword>
<comment type="caution">
    <text evidence="3">The sequence shown here is derived from an EMBL/GenBank/DDBJ whole genome shotgun (WGS) entry which is preliminary data.</text>
</comment>
<dbReference type="AlphaFoldDB" id="A0A101PD55"/>
<dbReference type="STRING" id="67386.AQI95_05525"/>
<feature type="region of interest" description="Disordered" evidence="1">
    <location>
        <begin position="33"/>
        <end position="83"/>
    </location>
</feature>
<dbReference type="InterPro" id="IPR025295">
    <property type="entry name" value="eCIS_core_dom"/>
</dbReference>
<feature type="region of interest" description="Disordered" evidence="1">
    <location>
        <begin position="142"/>
        <end position="163"/>
    </location>
</feature>
<evidence type="ECO:0000313" key="3">
    <source>
        <dbReference type="EMBL" id="KUN09290.1"/>
    </source>
</evidence>
<feature type="compositionally biased region" description="Polar residues" evidence="1">
    <location>
        <begin position="439"/>
        <end position="458"/>
    </location>
</feature>
<proteinExistence type="predicted"/>
<reference evidence="3 4" key="1">
    <citation type="submission" date="2015-10" db="EMBL/GenBank/DDBJ databases">
        <title>Draft genome sequence of Streptomyces yokosukanensis DSM 40224, type strain for the species Streptomyces yokosukanensis.</title>
        <authorList>
            <person name="Ruckert C."/>
            <person name="Winkler A."/>
            <person name="Kalinowski J."/>
            <person name="Kampfer P."/>
            <person name="Glaeser S."/>
        </authorList>
    </citation>
    <scope>NUCLEOTIDE SEQUENCE [LARGE SCALE GENOMIC DNA]</scope>
    <source>
        <strain evidence="3 4">DSM 40224</strain>
    </source>
</reference>
<protein>
    <recommendedName>
        <fullName evidence="2">eCIS core domain-containing protein</fullName>
    </recommendedName>
</protein>
<organism evidence="3 4">
    <name type="scientific">Streptomyces yokosukanensis</name>
    <dbReference type="NCBI Taxonomy" id="67386"/>
    <lineage>
        <taxon>Bacteria</taxon>
        <taxon>Bacillati</taxon>
        <taxon>Actinomycetota</taxon>
        <taxon>Actinomycetes</taxon>
        <taxon>Kitasatosporales</taxon>
        <taxon>Streptomycetaceae</taxon>
        <taxon>Streptomyces</taxon>
    </lineage>
</organism>
<feature type="region of interest" description="Disordered" evidence="1">
    <location>
        <begin position="439"/>
        <end position="465"/>
    </location>
</feature>